<protein>
    <submittedName>
        <fullName evidence="1">Uncharacterized protein</fullName>
    </submittedName>
</protein>
<accession>A0A410FRJ3</accession>
<evidence type="ECO:0000313" key="2">
    <source>
        <dbReference type="Proteomes" id="UP000287233"/>
    </source>
</evidence>
<dbReference type="EMBL" id="CP034928">
    <property type="protein sequence ID" value="QAA75829.1"/>
    <property type="molecule type" value="Genomic_DNA"/>
</dbReference>
<reference evidence="2" key="1">
    <citation type="submission" date="2018-12" db="EMBL/GenBank/DDBJ databases">
        <title>Complete genome sequence of an uncultured bacterium of the candidate phylum Bipolaricaulota.</title>
        <authorList>
            <person name="Kadnikov V.V."/>
            <person name="Mardanov A.V."/>
            <person name="Beletsky A.V."/>
            <person name="Frank Y.A."/>
            <person name="Karnachuk O.V."/>
            <person name="Ravin N.V."/>
        </authorList>
    </citation>
    <scope>NUCLEOTIDE SEQUENCE [LARGE SCALE GENOMIC DNA]</scope>
</reference>
<dbReference type="Proteomes" id="UP000287233">
    <property type="component" value="Chromosome"/>
</dbReference>
<gene>
    <name evidence="1" type="ORF">BIP78_0061</name>
</gene>
<organism evidence="1 2">
    <name type="scientific">Bipolaricaulis sibiricus</name>
    <dbReference type="NCBI Taxonomy" id="2501609"/>
    <lineage>
        <taxon>Bacteria</taxon>
        <taxon>Candidatus Bipolaricaulota</taxon>
        <taxon>Candidatus Bipolaricaulia</taxon>
        <taxon>Candidatus Bipolaricaulales</taxon>
        <taxon>Candidatus Bipolaricaulaceae</taxon>
        <taxon>Candidatus Bipolaricaulis</taxon>
    </lineage>
</organism>
<proteinExistence type="predicted"/>
<evidence type="ECO:0000313" key="1">
    <source>
        <dbReference type="EMBL" id="QAA75829.1"/>
    </source>
</evidence>
<dbReference type="KEGG" id="bih:BIP78_0061"/>
<dbReference type="AlphaFoldDB" id="A0A410FRJ3"/>
<sequence length="275" mass="30952">MTARDDRRLTNENVGDVICCHGGLELAGKTFLGNLGVVVSWRREMLDLGMEGFVSYHDGVPRGFVEYMPAEAAPFPIEAPGAAVLLCYHWVSAIRDDETDHLAQERRLVRRAIEAASGHFAGIATLGWDHPVHFPIPLLEELGFEVVERTDYIALMWRPFKRRTTRPRLAPADFVPQDLSAQGLLAIESASSSRCPYSVHNAAKLEAALAGLPEDGRARVRHFPHRVDTHDEAVRWGLRPWNWEWAFVNGEELPIHRMKAGELRELVARKAKQPQ</sequence>
<name>A0A410FRJ3_BIPS1</name>